<reference evidence="1 2" key="1">
    <citation type="submission" date="2018-05" db="EMBL/GenBank/DDBJ databases">
        <title>Draft genome sequence of Scytalidium lignicola DSM 105466, a ubiquitous saprotrophic fungus.</title>
        <authorList>
            <person name="Buettner E."/>
            <person name="Gebauer A.M."/>
            <person name="Hofrichter M."/>
            <person name="Liers C."/>
            <person name="Kellner H."/>
        </authorList>
    </citation>
    <scope>NUCLEOTIDE SEQUENCE [LARGE SCALE GENOMIC DNA]</scope>
    <source>
        <strain evidence="1 2">DSM 105466</strain>
    </source>
</reference>
<dbReference type="Proteomes" id="UP000258309">
    <property type="component" value="Unassembled WGS sequence"/>
</dbReference>
<dbReference type="EMBL" id="NCSJ02000142">
    <property type="protein sequence ID" value="RFU29008.1"/>
    <property type="molecule type" value="Genomic_DNA"/>
</dbReference>
<sequence>MPQIRQEQPSSACGLAVPPDLDARDRFVGSDYIAEEKHVGQAGVVHRVAARGIAVLHEQDVVAHLHRVPHRRLAAAVGGGAGDDQRVDAPGLQERVEVAGARNEGAPARLGHNQVLWLDVEAGPQGMLLRADGERCPHALERIGSHAVVMRSPMMLLVGIDH</sequence>
<evidence type="ECO:0000313" key="2">
    <source>
        <dbReference type="Proteomes" id="UP000258309"/>
    </source>
</evidence>
<name>A0A3E2H6L7_SCYLI</name>
<accession>A0A3E2H6L7</accession>
<keyword evidence="2" id="KW-1185">Reference proteome</keyword>
<feature type="non-terminal residue" evidence="1">
    <location>
        <position position="1"/>
    </location>
</feature>
<gene>
    <name evidence="1" type="ORF">B7463_g7330</name>
</gene>
<evidence type="ECO:0000313" key="1">
    <source>
        <dbReference type="EMBL" id="RFU29008.1"/>
    </source>
</evidence>
<proteinExistence type="predicted"/>
<protein>
    <submittedName>
        <fullName evidence="1">Uncharacterized protein</fullName>
    </submittedName>
</protein>
<organism evidence="1 2">
    <name type="scientific">Scytalidium lignicola</name>
    <name type="common">Hyphomycete</name>
    <dbReference type="NCBI Taxonomy" id="5539"/>
    <lineage>
        <taxon>Eukaryota</taxon>
        <taxon>Fungi</taxon>
        <taxon>Dikarya</taxon>
        <taxon>Ascomycota</taxon>
        <taxon>Pezizomycotina</taxon>
        <taxon>Leotiomycetes</taxon>
        <taxon>Leotiomycetes incertae sedis</taxon>
        <taxon>Scytalidium</taxon>
    </lineage>
</organism>
<comment type="caution">
    <text evidence="1">The sequence shown here is derived from an EMBL/GenBank/DDBJ whole genome shotgun (WGS) entry which is preliminary data.</text>
</comment>
<feature type="non-terminal residue" evidence="1">
    <location>
        <position position="162"/>
    </location>
</feature>
<dbReference type="AlphaFoldDB" id="A0A3E2H6L7"/>